<protein>
    <submittedName>
        <fullName evidence="1">Uncharacterized protein</fullName>
    </submittedName>
</protein>
<sequence>MTVHVDRGDRVESLHPRGDRFESIGGKESDCLDWTSLLPRPPYASVSALPQRRIPAIRVEAKTPSHSHRHDIHVITLCSRWSNKHLAALVRRSSKPASSTARTPSPSQLHACGGKQAFRALLRSEALGSLQTYWHGDDARWTSEPPTAQPYIYSSGVNTAAFIGALFRVGVFTAEDVHECLVVLVPPTQTQADLELMSLMAMHALLDHCGTAICEGQSGIEVNNFVESVRVAHAGKWEWNPLEPRAALFQDLVEMLGRWTSSVEVTQIRAAAAAVSF</sequence>
<dbReference type="EMBL" id="JARKIF010000035">
    <property type="protein sequence ID" value="KAJ7610464.1"/>
    <property type="molecule type" value="Genomic_DNA"/>
</dbReference>
<organism evidence="1 2">
    <name type="scientific">Roridomyces roridus</name>
    <dbReference type="NCBI Taxonomy" id="1738132"/>
    <lineage>
        <taxon>Eukaryota</taxon>
        <taxon>Fungi</taxon>
        <taxon>Dikarya</taxon>
        <taxon>Basidiomycota</taxon>
        <taxon>Agaricomycotina</taxon>
        <taxon>Agaricomycetes</taxon>
        <taxon>Agaricomycetidae</taxon>
        <taxon>Agaricales</taxon>
        <taxon>Marasmiineae</taxon>
        <taxon>Mycenaceae</taxon>
        <taxon>Roridomyces</taxon>
    </lineage>
</organism>
<name>A0AAD7FBP9_9AGAR</name>
<evidence type="ECO:0000313" key="1">
    <source>
        <dbReference type="EMBL" id="KAJ7610464.1"/>
    </source>
</evidence>
<proteinExistence type="predicted"/>
<dbReference type="Proteomes" id="UP001221142">
    <property type="component" value="Unassembled WGS sequence"/>
</dbReference>
<comment type="caution">
    <text evidence="1">The sequence shown here is derived from an EMBL/GenBank/DDBJ whole genome shotgun (WGS) entry which is preliminary data.</text>
</comment>
<evidence type="ECO:0000313" key="2">
    <source>
        <dbReference type="Proteomes" id="UP001221142"/>
    </source>
</evidence>
<gene>
    <name evidence="1" type="ORF">FB45DRAFT_1038029</name>
</gene>
<dbReference type="AlphaFoldDB" id="A0AAD7FBP9"/>
<reference evidence="1" key="1">
    <citation type="submission" date="2023-03" db="EMBL/GenBank/DDBJ databases">
        <title>Massive genome expansion in bonnet fungi (Mycena s.s.) driven by repeated elements and novel gene families across ecological guilds.</title>
        <authorList>
            <consortium name="Lawrence Berkeley National Laboratory"/>
            <person name="Harder C.B."/>
            <person name="Miyauchi S."/>
            <person name="Viragh M."/>
            <person name="Kuo A."/>
            <person name="Thoen E."/>
            <person name="Andreopoulos B."/>
            <person name="Lu D."/>
            <person name="Skrede I."/>
            <person name="Drula E."/>
            <person name="Henrissat B."/>
            <person name="Morin E."/>
            <person name="Kohler A."/>
            <person name="Barry K."/>
            <person name="LaButti K."/>
            <person name="Morin E."/>
            <person name="Salamov A."/>
            <person name="Lipzen A."/>
            <person name="Mereny Z."/>
            <person name="Hegedus B."/>
            <person name="Baldrian P."/>
            <person name="Stursova M."/>
            <person name="Weitz H."/>
            <person name="Taylor A."/>
            <person name="Grigoriev I.V."/>
            <person name="Nagy L.G."/>
            <person name="Martin F."/>
            <person name="Kauserud H."/>
        </authorList>
    </citation>
    <scope>NUCLEOTIDE SEQUENCE</scope>
    <source>
        <strain evidence="1">9284</strain>
    </source>
</reference>
<keyword evidence="2" id="KW-1185">Reference proteome</keyword>
<accession>A0AAD7FBP9</accession>